<reference evidence="7 8" key="1">
    <citation type="submission" date="2020-06" db="EMBL/GenBank/DDBJ databases">
        <authorList>
            <person name="Li R."/>
            <person name="Bekaert M."/>
        </authorList>
    </citation>
    <scope>NUCLEOTIDE SEQUENCE [LARGE SCALE GENOMIC DNA]</scope>
    <source>
        <strain evidence="8">wild</strain>
    </source>
</reference>
<evidence type="ECO:0000256" key="3">
    <source>
        <dbReference type="ARBA" id="ARBA00022989"/>
    </source>
</evidence>
<evidence type="ECO:0000256" key="4">
    <source>
        <dbReference type="ARBA" id="ARBA00023136"/>
    </source>
</evidence>
<keyword evidence="4 5" id="KW-0472">Membrane</keyword>
<feature type="domain" description="G-protein coupled receptors family 1 profile" evidence="6">
    <location>
        <begin position="57"/>
        <end position="293"/>
    </location>
</feature>
<proteinExistence type="predicted"/>
<dbReference type="PROSITE" id="PS50262">
    <property type="entry name" value="G_PROTEIN_RECEP_F1_2"/>
    <property type="match status" value="1"/>
</dbReference>
<evidence type="ECO:0000313" key="8">
    <source>
        <dbReference type="Proteomes" id="UP000507470"/>
    </source>
</evidence>
<keyword evidence="2 5" id="KW-0812">Transmembrane</keyword>
<accession>A0A6J8AC39</accession>
<dbReference type="OrthoDB" id="6147329at2759"/>
<evidence type="ECO:0000256" key="1">
    <source>
        <dbReference type="ARBA" id="ARBA00004370"/>
    </source>
</evidence>
<dbReference type="PRINTS" id="PR00237">
    <property type="entry name" value="GPCRRHODOPSN"/>
</dbReference>
<keyword evidence="3 5" id="KW-1133">Transmembrane helix</keyword>
<dbReference type="Pfam" id="PF00001">
    <property type="entry name" value="7tm_1"/>
    <property type="match status" value="1"/>
</dbReference>
<feature type="transmembrane region" description="Helical" evidence="5">
    <location>
        <begin position="186"/>
        <end position="212"/>
    </location>
</feature>
<evidence type="ECO:0000313" key="7">
    <source>
        <dbReference type="EMBL" id="CAC5365038.1"/>
    </source>
</evidence>
<dbReference type="GO" id="GO:0004930">
    <property type="term" value="F:G protein-coupled receptor activity"/>
    <property type="evidence" value="ECO:0007669"/>
    <property type="project" value="InterPro"/>
</dbReference>
<dbReference type="Gene3D" id="1.20.1070.10">
    <property type="entry name" value="Rhodopsin 7-helix transmembrane proteins"/>
    <property type="match status" value="1"/>
</dbReference>
<name>A0A6J8AC39_MYTCO</name>
<sequence>MDIMNKTSLNGSGVETLLHQMNNTLVQFNETVAFQKLKPPFSYLLVVGTLSIFGIIGNILTLIVLWKRKQWTSVNVLIGLMSLSDLCALLVLSSIFLQVSIFNRFYDQTVYFQDAFISSSNLCAVIIGSERAFAVRRPLKFRDIWSLKITLKLYTSGYLISIGFILMRCLISELISYSFFQNHVYLIYFIALRGFPFIIILVTNCLMIHGVVENSRRMLKMIDHNIDKNRIRKETVITKTVIALTTIYFVCMIPHRIAVGLKHAGIIIEDREIVYYVQNTVEIFNFSINIVIYTTSSKLFRTEYKNLICSALNPCRRSAGPISQEI</sequence>
<dbReference type="PANTHER" id="PTHR45698:SF1">
    <property type="entry name" value="TRACE AMINE-ASSOCIATED RECEPTOR 13C-LIKE"/>
    <property type="match status" value="1"/>
</dbReference>
<dbReference type="PANTHER" id="PTHR45698">
    <property type="entry name" value="TRACE AMINE-ASSOCIATED RECEPTOR 19N-RELATED"/>
    <property type="match status" value="1"/>
</dbReference>
<feature type="transmembrane region" description="Helical" evidence="5">
    <location>
        <begin position="156"/>
        <end position="180"/>
    </location>
</feature>
<dbReference type="Proteomes" id="UP000507470">
    <property type="component" value="Unassembled WGS sequence"/>
</dbReference>
<protein>
    <recommendedName>
        <fullName evidence="6">G-protein coupled receptors family 1 profile domain-containing protein</fullName>
    </recommendedName>
</protein>
<dbReference type="AlphaFoldDB" id="A0A6J8AC39"/>
<dbReference type="EMBL" id="CACVKT020001098">
    <property type="protein sequence ID" value="CAC5365038.1"/>
    <property type="molecule type" value="Genomic_DNA"/>
</dbReference>
<dbReference type="InterPro" id="IPR017452">
    <property type="entry name" value="GPCR_Rhodpsn_7TM"/>
</dbReference>
<feature type="transmembrane region" description="Helical" evidence="5">
    <location>
        <begin position="41"/>
        <end position="65"/>
    </location>
</feature>
<dbReference type="SUPFAM" id="SSF81321">
    <property type="entry name" value="Family A G protein-coupled receptor-like"/>
    <property type="match status" value="1"/>
</dbReference>
<keyword evidence="8" id="KW-1185">Reference proteome</keyword>
<dbReference type="InterPro" id="IPR000276">
    <property type="entry name" value="GPCR_Rhodpsn"/>
</dbReference>
<comment type="subcellular location">
    <subcellularLocation>
        <location evidence="1">Membrane</location>
    </subcellularLocation>
</comment>
<gene>
    <name evidence="7" type="ORF">MCOR_5864</name>
</gene>
<evidence type="ECO:0000259" key="6">
    <source>
        <dbReference type="PROSITE" id="PS50262"/>
    </source>
</evidence>
<organism evidence="7 8">
    <name type="scientific">Mytilus coruscus</name>
    <name type="common">Sea mussel</name>
    <dbReference type="NCBI Taxonomy" id="42192"/>
    <lineage>
        <taxon>Eukaryota</taxon>
        <taxon>Metazoa</taxon>
        <taxon>Spiralia</taxon>
        <taxon>Lophotrochozoa</taxon>
        <taxon>Mollusca</taxon>
        <taxon>Bivalvia</taxon>
        <taxon>Autobranchia</taxon>
        <taxon>Pteriomorphia</taxon>
        <taxon>Mytilida</taxon>
        <taxon>Mytiloidea</taxon>
        <taxon>Mytilidae</taxon>
        <taxon>Mytilinae</taxon>
        <taxon>Mytilus</taxon>
    </lineage>
</organism>
<dbReference type="GO" id="GO:0016020">
    <property type="term" value="C:membrane"/>
    <property type="evidence" value="ECO:0007669"/>
    <property type="project" value="UniProtKB-SubCell"/>
</dbReference>
<feature type="transmembrane region" description="Helical" evidence="5">
    <location>
        <begin position="116"/>
        <end position="135"/>
    </location>
</feature>
<feature type="transmembrane region" description="Helical" evidence="5">
    <location>
        <begin position="77"/>
        <end position="96"/>
    </location>
</feature>
<evidence type="ECO:0000256" key="5">
    <source>
        <dbReference type="SAM" id="Phobius"/>
    </source>
</evidence>
<evidence type="ECO:0000256" key="2">
    <source>
        <dbReference type="ARBA" id="ARBA00022692"/>
    </source>
</evidence>